<dbReference type="Proteomes" id="UP000002805">
    <property type="component" value="Chromosome"/>
</dbReference>
<feature type="non-terminal residue" evidence="2">
    <location>
        <position position="77"/>
    </location>
</feature>
<evidence type="ECO:0000313" key="2">
    <source>
        <dbReference type="EMBL" id="EFH30655.1"/>
    </source>
</evidence>
<accession>D6X7J5</accession>
<dbReference type="eggNOG" id="ENOG5031XI8">
    <property type="taxonomic scope" value="Bacteria"/>
</dbReference>
<reference evidence="3" key="1">
    <citation type="submission" date="2008-02" db="EMBL/GenBank/DDBJ databases">
        <authorList>
            <consortium name="The Broad Institute Genome Sequencing Platform"/>
            <person name="Fischbach M."/>
            <person name="Ward D."/>
            <person name="Young S."/>
            <person name="Jaffe D."/>
            <person name="Gnerre S."/>
            <person name="Berlin A."/>
            <person name="Heiman D."/>
            <person name="Hepburn T."/>
            <person name="Sykes S."/>
            <person name="Alvarado L."/>
            <person name="Kodira C.D."/>
            <person name="Straight P."/>
            <person name="Clardy J."/>
            <person name="Hung D."/>
            <person name="Kolter R."/>
            <person name="Mekalanos J."/>
            <person name="Walker S."/>
            <person name="Walsh C.T."/>
            <person name="Lander E."/>
            <person name="Galagan J."/>
            <person name="Nusbaum C."/>
            <person name="Birren B."/>
        </authorList>
    </citation>
    <scope>NUCLEOTIDE SEQUENCE [LARGE SCALE GENOMIC DNA]</scope>
    <source>
        <strain evidence="3">ATCC 25486 / DSM 40338 / CBS 914.69 / JCM 4507 / NBRC 13074 / NRRL 2958 / 5647</strain>
    </source>
</reference>
<protein>
    <submittedName>
        <fullName evidence="2">Membrane protein</fullName>
    </submittedName>
</protein>
<reference evidence="3" key="2">
    <citation type="submission" date="2009-10" db="EMBL/GenBank/DDBJ databases">
        <title>The genome sequence of Streptomyces pristinaespiralis strain ATCC 25486.</title>
        <authorList>
            <consortium name="The Broad Institute Genome Sequencing Platform"/>
            <consortium name="Broad Institute Microbial Sequencing Center"/>
            <person name="Fischbach M."/>
            <person name="Godfrey P."/>
            <person name="Ward D."/>
            <person name="Young S."/>
            <person name="Zeng Q."/>
            <person name="Koehrsen M."/>
            <person name="Alvarado L."/>
            <person name="Berlin A.M."/>
            <person name="Bochicchio J."/>
            <person name="Borenstein D."/>
            <person name="Chapman S.B."/>
            <person name="Chen Z."/>
            <person name="Engels R."/>
            <person name="Freedman E."/>
            <person name="Gellesch M."/>
            <person name="Goldberg J."/>
            <person name="Griggs A."/>
            <person name="Gujja S."/>
            <person name="Heilman E.R."/>
            <person name="Heiman D.I."/>
            <person name="Hepburn T.A."/>
            <person name="Howarth C."/>
            <person name="Jen D."/>
            <person name="Larson L."/>
            <person name="Lewis B."/>
            <person name="Mehta T."/>
            <person name="Park D."/>
            <person name="Pearson M."/>
            <person name="Richards J."/>
            <person name="Roberts A."/>
            <person name="Saif S."/>
            <person name="Shea T.D."/>
            <person name="Shenoy N."/>
            <person name="Sisk P."/>
            <person name="Stolte C."/>
            <person name="Sykes S.N."/>
            <person name="Thomson T."/>
            <person name="Walk T."/>
            <person name="White J."/>
            <person name="Yandava C."/>
            <person name="Straight P."/>
            <person name="Clardy J."/>
            <person name="Hung D."/>
            <person name="Kolter R."/>
            <person name="Mekalanos J."/>
            <person name="Walker S."/>
            <person name="Walsh C.T."/>
            <person name="Wieland-Brown L.C."/>
            <person name="Haas B."/>
            <person name="Nusbaum C."/>
            <person name="Birren B."/>
        </authorList>
    </citation>
    <scope>NUCLEOTIDE SEQUENCE [LARGE SCALE GENOMIC DNA]</scope>
    <source>
        <strain evidence="3">ATCC 25486 / DSM 40338 / CBS 914.69 / JCM 4507 / NBRC 13074 / NRRL 2958 / 5647</strain>
    </source>
</reference>
<evidence type="ECO:0000313" key="3">
    <source>
        <dbReference type="Proteomes" id="UP000002805"/>
    </source>
</evidence>
<gene>
    <name evidence="2" type="ORF">SSDG_05871</name>
</gene>
<keyword evidence="3" id="KW-1185">Reference proteome</keyword>
<dbReference type="EMBL" id="CM000950">
    <property type="protein sequence ID" value="EFH30655.1"/>
    <property type="molecule type" value="Genomic_DNA"/>
</dbReference>
<evidence type="ECO:0000256" key="1">
    <source>
        <dbReference type="SAM" id="MobiDB-lite"/>
    </source>
</evidence>
<name>D6X7J5_STRE2</name>
<dbReference type="AlphaFoldDB" id="D6X7J5"/>
<sequence length="77" mass="8747">RPHDRWSARTMGRPQLPKRRVQEHLVPQLRDAPAPRRDDEEALHDPGLMAAFQRGIGLAENQPERAAPLPGQSDPQR</sequence>
<feature type="region of interest" description="Disordered" evidence="1">
    <location>
        <begin position="1"/>
        <end position="44"/>
    </location>
</feature>
<dbReference type="HOGENOM" id="CLU_2644156_0_0_11"/>
<feature type="non-terminal residue" evidence="2">
    <location>
        <position position="1"/>
    </location>
</feature>
<organism evidence="2 3">
    <name type="scientific">Streptomyces pristinaespiralis (strain ATCC 25486 / DSM 40338 / CBS 914.69 / JCM 4507 / KCC S-0507 / NBRC 13074 / NRRL 2958 / 5647)</name>
    <dbReference type="NCBI Taxonomy" id="457429"/>
    <lineage>
        <taxon>Bacteria</taxon>
        <taxon>Bacillati</taxon>
        <taxon>Actinomycetota</taxon>
        <taxon>Actinomycetes</taxon>
        <taxon>Kitasatosporales</taxon>
        <taxon>Streptomycetaceae</taxon>
        <taxon>Streptomyces</taxon>
    </lineage>
</organism>
<proteinExistence type="predicted"/>
<feature type="region of interest" description="Disordered" evidence="1">
    <location>
        <begin position="56"/>
        <end position="77"/>
    </location>
</feature>